<dbReference type="InterPro" id="IPR036390">
    <property type="entry name" value="WH_DNA-bd_sf"/>
</dbReference>
<dbReference type="InterPro" id="IPR036388">
    <property type="entry name" value="WH-like_DNA-bd_sf"/>
</dbReference>
<organism evidence="1 2">
    <name type="scientific">Bifiguratus adelaidae</name>
    <dbReference type="NCBI Taxonomy" id="1938954"/>
    <lineage>
        <taxon>Eukaryota</taxon>
        <taxon>Fungi</taxon>
        <taxon>Fungi incertae sedis</taxon>
        <taxon>Mucoromycota</taxon>
        <taxon>Mucoromycotina</taxon>
        <taxon>Endogonomycetes</taxon>
        <taxon>Endogonales</taxon>
        <taxon>Endogonales incertae sedis</taxon>
        <taxon>Bifiguratus</taxon>
    </lineage>
</organism>
<dbReference type="AlphaFoldDB" id="A0A261Y1K6"/>
<evidence type="ECO:0000313" key="2">
    <source>
        <dbReference type="Proteomes" id="UP000242875"/>
    </source>
</evidence>
<name>A0A261Y1K6_9FUNG</name>
<dbReference type="OrthoDB" id="2208992at2759"/>
<sequence length="63" mass="7001">MSGRLTTVQLAAQHDVSKSHLKQVLKSLESQGVVTKKMHRNDKPTWCWHLVEPKASETASSSS</sequence>
<dbReference type="SUPFAM" id="SSF46785">
    <property type="entry name" value="Winged helix' DNA-binding domain"/>
    <property type="match status" value="1"/>
</dbReference>
<evidence type="ECO:0000313" key="1">
    <source>
        <dbReference type="EMBL" id="OZJ04507.1"/>
    </source>
</evidence>
<comment type="caution">
    <text evidence="1">The sequence shown here is derived from an EMBL/GenBank/DDBJ whole genome shotgun (WGS) entry which is preliminary data.</text>
</comment>
<keyword evidence="2" id="KW-1185">Reference proteome</keyword>
<reference evidence="1 2" key="1">
    <citation type="journal article" date="2017" name="Mycologia">
        <title>Bifiguratus adelaidae, gen. et sp. nov., a new member of Mucoromycotina in endophytic and soil-dwelling habitats.</title>
        <authorList>
            <person name="Torres-Cruz T.J."/>
            <person name="Billingsley Tobias T.L."/>
            <person name="Almatruk M."/>
            <person name="Hesse C."/>
            <person name="Kuske C.R."/>
            <person name="Desiro A."/>
            <person name="Benucci G.M."/>
            <person name="Bonito G."/>
            <person name="Stajich J.E."/>
            <person name="Dunlap C."/>
            <person name="Arnold A.E."/>
            <person name="Porras-Alfaro A."/>
        </authorList>
    </citation>
    <scope>NUCLEOTIDE SEQUENCE [LARGE SCALE GENOMIC DNA]</scope>
    <source>
        <strain evidence="1 2">AZ0501</strain>
    </source>
</reference>
<dbReference type="Gene3D" id="1.10.10.10">
    <property type="entry name" value="Winged helix-like DNA-binding domain superfamily/Winged helix DNA-binding domain"/>
    <property type="match status" value="1"/>
</dbReference>
<dbReference type="EMBL" id="MVBO01000038">
    <property type="protein sequence ID" value="OZJ04507.1"/>
    <property type="molecule type" value="Genomic_DNA"/>
</dbReference>
<dbReference type="Proteomes" id="UP000242875">
    <property type="component" value="Unassembled WGS sequence"/>
</dbReference>
<accession>A0A261Y1K6</accession>
<gene>
    <name evidence="1" type="ORF">BZG36_02239</name>
</gene>
<evidence type="ECO:0008006" key="3">
    <source>
        <dbReference type="Google" id="ProtNLM"/>
    </source>
</evidence>
<proteinExistence type="predicted"/>
<protein>
    <recommendedName>
        <fullName evidence="3">HTH marR-type domain-containing protein</fullName>
    </recommendedName>
</protein>